<dbReference type="Pfam" id="PF14929">
    <property type="entry name" value="TAF1_subA"/>
    <property type="match status" value="1"/>
</dbReference>
<evidence type="ECO:0000256" key="1">
    <source>
        <dbReference type="SAM" id="MobiDB-lite"/>
    </source>
</evidence>
<dbReference type="OrthoDB" id="6272197at2759"/>
<dbReference type="GO" id="GO:0000120">
    <property type="term" value="C:RNA polymerase I transcription regulator complex"/>
    <property type="evidence" value="ECO:0007669"/>
    <property type="project" value="InterPro"/>
</dbReference>
<protein>
    <submittedName>
        <fullName evidence="2">Uncharacterized protein</fullName>
    </submittedName>
</protein>
<dbReference type="Proteomes" id="UP001152795">
    <property type="component" value="Unassembled WGS sequence"/>
</dbReference>
<dbReference type="GO" id="GO:0006360">
    <property type="term" value="P:transcription by RNA polymerase I"/>
    <property type="evidence" value="ECO:0007669"/>
    <property type="project" value="InterPro"/>
</dbReference>
<sequence>MASHNYHRFEAHCYETASSFQTVWHPLTQETNIKQMRNITTRHLYFLSRILQDSLLTRRLNQGIAALIGLSGRCEKVVELFCLAGLEILKSIPHNHMLVLKFYKNMFLACADHQTEILLNFALYLVLRQRNVVEALELLKSKSNKLQFNQSLMHKAYIGLFEYLLHQPTKTEPTRFQGADTYDSEDENDNMFPQTFPTKGNLDFSLKRSFVLFEEVFSKPGVWDQFVPVYVELLQRNGGESTVRKFLEEYREMNPLNPNSHRYLYHYLKTKSATDEETMKVLEDLIKLDPTSEYVEDLVKLKAKSGDNVVRMLFEKLDHSACMYDEKTWTQLNSFVDTGCIIEQDLKHELQLCWKERKSWWPKYHFRLRRHFKFSDELKTVMLCKARVAEYFLGKGNDFSKEVYSKYGISKSDEWNEKAVIKGPSDKRTPLKRRRKASNSDTESERTKRKR</sequence>
<dbReference type="InterPro" id="IPR052669">
    <property type="entry name" value="SL1/TIF-IB_Component"/>
</dbReference>
<dbReference type="AlphaFoldDB" id="A0A6S7GVS9"/>
<dbReference type="EMBL" id="CACRXK020002387">
    <property type="protein sequence ID" value="CAB3994076.1"/>
    <property type="molecule type" value="Genomic_DNA"/>
</dbReference>
<dbReference type="InterPro" id="IPR039495">
    <property type="entry name" value="TAF1A"/>
</dbReference>
<evidence type="ECO:0000313" key="2">
    <source>
        <dbReference type="EMBL" id="CAB3994076.1"/>
    </source>
</evidence>
<name>A0A6S7GVS9_PARCT</name>
<dbReference type="PANTHER" id="PTHR32122">
    <property type="entry name" value="TATA BOX-BINDING PROTEIN ASSOCIATED FACTOR RNA POLYMERASE I SUBUNIT A"/>
    <property type="match status" value="1"/>
</dbReference>
<reference evidence="2" key="1">
    <citation type="submission" date="2020-04" db="EMBL/GenBank/DDBJ databases">
        <authorList>
            <person name="Alioto T."/>
            <person name="Alioto T."/>
            <person name="Gomez Garrido J."/>
        </authorList>
    </citation>
    <scope>NUCLEOTIDE SEQUENCE</scope>
    <source>
        <strain evidence="2">A484AB</strain>
    </source>
</reference>
<proteinExistence type="predicted"/>
<gene>
    <name evidence="2" type="ORF">PACLA_8A040267</name>
</gene>
<comment type="caution">
    <text evidence="2">The sequence shown here is derived from an EMBL/GenBank/DDBJ whole genome shotgun (WGS) entry which is preliminary data.</text>
</comment>
<evidence type="ECO:0000313" key="3">
    <source>
        <dbReference type="Proteomes" id="UP001152795"/>
    </source>
</evidence>
<accession>A0A6S7GVS9</accession>
<feature type="region of interest" description="Disordered" evidence="1">
    <location>
        <begin position="422"/>
        <end position="451"/>
    </location>
</feature>
<organism evidence="2 3">
    <name type="scientific">Paramuricea clavata</name>
    <name type="common">Red gorgonian</name>
    <name type="synonym">Violescent sea-whip</name>
    <dbReference type="NCBI Taxonomy" id="317549"/>
    <lineage>
        <taxon>Eukaryota</taxon>
        <taxon>Metazoa</taxon>
        <taxon>Cnidaria</taxon>
        <taxon>Anthozoa</taxon>
        <taxon>Octocorallia</taxon>
        <taxon>Malacalcyonacea</taxon>
        <taxon>Plexauridae</taxon>
        <taxon>Paramuricea</taxon>
    </lineage>
</organism>
<dbReference type="PANTHER" id="PTHR32122:SF1">
    <property type="entry name" value="TATA BOX-BINDING PROTEIN-ASSOCIATED FACTOR RNA POLYMERASE I SUBUNIT A"/>
    <property type="match status" value="1"/>
</dbReference>
<keyword evidence="3" id="KW-1185">Reference proteome</keyword>